<dbReference type="EnsemblProtists" id="EOD15499">
    <property type="protein sequence ID" value="EOD15499"/>
    <property type="gene ID" value="EMIHUDRAFT_119356"/>
</dbReference>
<dbReference type="GeneID" id="17261647"/>
<keyword evidence="8" id="KW-1185">Reference proteome</keyword>
<dbReference type="HOGENOM" id="CLU_048347_1_0_1"/>
<protein>
    <recommendedName>
        <fullName evidence="9">Sugar phosphate transporter domain-containing protein</fullName>
    </recommendedName>
</protein>
<organism evidence="7 8">
    <name type="scientific">Emiliania huxleyi (strain CCMP1516)</name>
    <dbReference type="NCBI Taxonomy" id="280463"/>
    <lineage>
        <taxon>Eukaryota</taxon>
        <taxon>Haptista</taxon>
        <taxon>Haptophyta</taxon>
        <taxon>Prymnesiophyceae</taxon>
        <taxon>Isochrysidales</taxon>
        <taxon>Noelaerhabdaceae</taxon>
        <taxon>Emiliania</taxon>
    </lineage>
</organism>
<feature type="transmembrane region" description="Helical" evidence="6">
    <location>
        <begin position="6"/>
        <end position="24"/>
    </location>
</feature>
<comment type="subcellular location">
    <subcellularLocation>
        <location evidence="1">Membrane</location>
        <topology evidence="1">Multi-pass membrane protein</topology>
    </subcellularLocation>
</comment>
<keyword evidence="4 6" id="KW-0472">Membrane</keyword>
<dbReference type="PaxDb" id="2903-EOD15499"/>
<feature type="transmembrane region" description="Helical" evidence="6">
    <location>
        <begin position="122"/>
        <end position="142"/>
    </location>
</feature>
<dbReference type="RefSeq" id="XP_005794457.1">
    <property type="nucleotide sequence ID" value="XM_005794400.1"/>
</dbReference>
<dbReference type="RefSeq" id="XP_005767928.1">
    <property type="nucleotide sequence ID" value="XM_005767871.1"/>
</dbReference>
<dbReference type="PANTHER" id="PTHR11132">
    <property type="entry name" value="SOLUTE CARRIER FAMILY 35"/>
    <property type="match status" value="1"/>
</dbReference>
<name>A0A0D3L1Z3_EMIH1</name>
<dbReference type="InterPro" id="IPR037185">
    <property type="entry name" value="EmrE-like"/>
</dbReference>
<evidence type="ECO:0000313" key="7">
    <source>
        <dbReference type="EnsemblProtists" id="EOD42028"/>
    </source>
</evidence>
<feature type="transmembrane region" description="Helical" evidence="6">
    <location>
        <begin position="98"/>
        <end position="116"/>
    </location>
</feature>
<feature type="transmembrane region" description="Helical" evidence="6">
    <location>
        <begin position="236"/>
        <end position="261"/>
    </location>
</feature>
<keyword evidence="3 6" id="KW-1133">Transmembrane helix</keyword>
<evidence type="ECO:0000256" key="1">
    <source>
        <dbReference type="ARBA" id="ARBA00004141"/>
    </source>
</evidence>
<evidence type="ECO:0000256" key="6">
    <source>
        <dbReference type="SAM" id="Phobius"/>
    </source>
</evidence>
<feature type="transmembrane region" description="Helical" evidence="6">
    <location>
        <begin position="154"/>
        <end position="175"/>
    </location>
</feature>
<dbReference type="KEGG" id="ehx:EMIHUDRAFT_95207"/>
<dbReference type="EnsemblProtists" id="EOD42028">
    <property type="protein sequence ID" value="EOD42028"/>
    <property type="gene ID" value="EMIHUDRAFT_95207"/>
</dbReference>
<evidence type="ECO:0000256" key="5">
    <source>
        <dbReference type="SAM" id="MobiDB-lite"/>
    </source>
</evidence>
<evidence type="ECO:0000256" key="2">
    <source>
        <dbReference type="ARBA" id="ARBA00022692"/>
    </source>
</evidence>
<dbReference type="GeneID" id="17287298"/>
<reference evidence="7" key="2">
    <citation type="submission" date="2024-10" db="UniProtKB">
        <authorList>
            <consortium name="EnsemblProtists"/>
        </authorList>
    </citation>
    <scope>IDENTIFICATION</scope>
</reference>
<sequence length="304" mass="31644">MSIARNAALLSANFVAAIMCISLNRETFKSFPFPAALTTLHYARHNFYLLVCCWSACNALSNVSLDRNSVGFYQLVKILVTPSLVAFDFVVYGRRTTLLQGVALVLACLGVGVASVDDVQVNAYGALIACSAVITAAAQKVLNMHVQQVGGLSALQVLSNALPAMTLLSLAYVPLLDRDLPHLATCDWATTSATAIFGLISALAHVLLGQVKTCSVIVVGALFYDAPPTPQDSAGMAGAALALLAITGFSLLRLPAIGAAAANDDVALRLLASEEGEGEDSEARLLSNASAFEAPTGVQEGSTK</sequence>
<feature type="region of interest" description="Disordered" evidence="5">
    <location>
        <begin position="276"/>
        <end position="304"/>
    </location>
</feature>
<dbReference type="eggNOG" id="KOG1441">
    <property type="taxonomic scope" value="Eukaryota"/>
</dbReference>
<evidence type="ECO:0008006" key="9">
    <source>
        <dbReference type="Google" id="ProtNLM"/>
    </source>
</evidence>
<evidence type="ECO:0000256" key="4">
    <source>
        <dbReference type="ARBA" id="ARBA00023136"/>
    </source>
</evidence>
<proteinExistence type="predicted"/>
<evidence type="ECO:0000313" key="8">
    <source>
        <dbReference type="Proteomes" id="UP000013827"/>
    </source>
</evidence>
<dbReference type="SUPFAM" id="SSF103481">
    <property type="entry name" value="Multidrug resistance efflux transporter EmrE"/>
    <property type="match status" value="1"/>
</dbReference>
<dbReference type="Proteomes" id="UP000013827">
    <property type="component" value="Unassembled WGS sequence"/>
</dbReference>
<keyword evidence="2 6" id="KW-0812">Transmembrane</keyword>
<dbReference type="KEGG" id="ehx:EMIHUDRAFT_119356"/>
<feature type="transmembrane region" description="Helical" evidence="6">
    <location>
        <begin position="71"/>
        <end position="91"/>
    </location>
</feature>
<accession>A0A0D3L1Z3</accession>
<evidence type="ECO:0000256" key="3">
    <source>
        <dbReference type="ARBA" id="ARBA00022989"/>
    </source>
</evidence>
<dbReference type="AlphaFoldDB" id="A0A0D3L1Z3"/>
<feature type="transmembrane region" description="Helical" evidence="6">
    <location>
        <begin position="195"/>
        <end position="224"/>
    </location>
</feature>
<feature type="transmembrane region" description="Helical" evidence="6">
    <location>
        <begin position="45"/>
        <end position="65"/>
    </location>
</feature>
<dbReference type="InterPro" id="IPR050186">
    <property type="entry name" value="TPT_transporter"/>
</dbReference>
<dbReference type="GO" id="GO:0016020">
    <property type="term" value="C:membrane"/>
    <property type="evidence" value="ECO:0007669"/>
    <property type="project" value="UniProtKB-SubCell"/>
</dbReference>
<reference evidence="8" key="1">
    <citation type="journal article" date="2013" name="Nature">
        <title>Pan genome of the phytoplankton Emiliania underpins its global distribution.</title>
        <authorList>
            <person name="Read B.A."/>
            <person name="Kegel J."/>
            <person name="Klute M.J."/>
            <person name="Kuo A."/>
            <person name="Lefebvre S.C."/>
            <person name="Maumus F."/>
            <person name="Mayer C."/>
            <person name="Miller J."/>
            <person name="Monier A."/>
            <person name="Salamov A."/>
            <person name="Young J."/>
            <person name="Aguilar M."/>
            <person name="Claverie J.M."/>
            <person name="Frickenhaus S."/>
            <person name="Gonzalez K."/>
            <person name="Herman E.K."/>
            <person name="Lin Y.C."/>
            <person name="Napier J."/>
            <person name="Ogata H."/>
            <person name="Sarno A.F."/>
            <person name="Shmutz J."/>
            <person name="Schroeder D."/>
            <person name="de Vargas C."/>
            <person name="Verret F."/>
            <person name="von Dassow P."/>
            <person name="Valentin K."/>
            <person name="Van de Peer Y."/>
            <person name="Wheeler G."/>
            <person name="Dacks J.B."/>
            <person name="Delwiche C.F."/>
            <person name="Dyhrman S.T."/>
            <person name="Glockner G."/>
            <person name="John U."/>
            <person name="Richards T."/>
            <person name="Worden A.Z."/>
            <person name="Zhang X."/>
            <person name="Grigoriev I.V."/>
            <person name="Allen A.E."/>
            <person name="Bidle K."/>
            <person name="Borodovsky M."/>
            <person name="Bowler C."/>
            <person name="Brownlee C."/>
            <person name="Cock J.M."/>
            <person name="Elias M."/>
            <person name="Gladyshev V.N."/>
            <person name="Groth M."/>
            <person name="Guda C."/>
            <person name="Hadaegh A."/>
            <person name="Iglesias-Rodriguez M.D."/>
            <person name="Jenkins J."/>
            <person name="Jones B.M."/>
            <person name="Lawson T."/>
            <person name="Leese F."/>
            <person name="Lindquist E."/>
            <person name="Lobanov A."/>
            <person name="Lomsadze A."/>
            <person name="Malik S.B."/>
            <person name="Marsh M.E."/>
            <person name="Mackinder L."/>
            <person name="Mock T."/>
            <person name="Mueller-Roeber B."/>
            <person name="Pagarete A."/>
            <person name="Parker M."/>
            <person name="Probert I."/>
            <person name="Quesneville H."/>
            <person name="Raines C."/>
            <person name="Rensing S.A."/>
            <person name="Riano-Pachon D.M."/>
            <person name="Richier S."/>
            <person name="Rokitta S."/>
            <person name="Shiraiwa Y."/>
            <person name="Soanes D.M."/>
            <person name="van der Giezen M."/>
            <person name="Wahlund T.M."/>
            <person name="Williams B."/>
            <person name="Wilson W."/>
            <person name="Wolfe G."/>
            <person name="Wurch L.L."/>
        </authorList>
    </citation>
    <scope>NUCLEOTIDE SEQUENCE</scope>
</reference>